<protein>
    <submittedName>
        <fullName evidence="1">CLUMA_CG006379, isoform A</fullName>
    </submittedName>
</protein>
<proteinExistence type="predicted"/>
<organism evidence="1 2">
    <name type="scientific">Clunio marinus</name>
    <dbReference type="NCBI Taxonomy" id="568069"/>
    <lineage>
        <taxon>Eukaryota</taxon>
        <taxon>Metazoa</taxon>
        <taxon>Ecdysozoa</taxon>
        <taxon>Arthropoda</taxon>
        <taxon>Hexapoda</taxon>
        <taxon>Insecta</taxon>
        <taxon>Pterygota</taxon>
        <taxon>Neoptera</taxon>
        <taxon>Endopterygota</taxon>
        <taxon>Diptera</taxon>
        <taxon>Nematocera</taxon>
        <taxon>Chironomoidea</taxon>
        <taxon>Chironomidae</taxon>
        <taxon>Clunio</taxon>
    </lineage>
</organism>
<dbReference type="AlphaFoldDB" id="A0A1J1I214"/>
<dbReference type="Proteomes" id="UP000183832">
    <property type="component" value="Unassembled WGS sequence"/>
</dbReference>
<evidence type="ECO:0000313" key="2">
    <source>
        <dbReference type="Proteomes" id="UP000183832"/>
    </source>
</evidence>
<name>A0A1J1I214_9DIPT</name>
<accession>A0A1J1I214</accession>
<reference evidence="1 2" key="1">
    <citation type="submission" date="2015-04" db="EMBL/GenBank/DDBJ databases">
        <authorList>
            <person name="Syromyatnikov M.Y."/>
            <person name="Popov V.N."/>
        </authorList>
    </citation>
    <scope>NUCLEOTIDE SEQUENCE [LARGE SCALE GENOMIC DNA]</scope>
</reference>
<gene>
    <name evidence="1" type="ORF">CLUMA_CG006379</name>
</gene>
<dbReference type="EMBL" id="CVRI01000035">
    <property type="protein sequence ID" value="CRK92878.1"/>
    <property type="molecule type" value="Genomic_DNA"/>
</dbReference>
<keyword evidence="2" id="KW-1185">Reference proteome</keyword>
<sequence>MYIVRTCFNYFNFNFNLVYGLSTQLSHDIAQFTILNDSSFRNYIYDFNINEPLLHSFTKVEIQKFLMASGKRLQLNL</sequence>
<evidence type="ECO:0000313" key="1">
    <source>
        <dbReference type="EMBL" id="CRK92878.1"/>
    </source>
</evidence>